<protein>
    <submittedName>
        <fullName evidence="2">Uncharacterized protein</fullName>
    </submittedName>
</protein>
<comment type="caution">
    <text evidence="2">The sequence shown here is derived from an EMBL/GenBank/DDBJ whole genome shotgun (WGS) entry which is preliminary data.</text>
</comment>
<reference evidence="2 3" key="2">
    <citation type="submission" date="2008-10" db="EMBL/GenBank/DDBJ databases">
        <authorList>
            <person name="Fulton L."/>
            <person name="Clifton S."/>
            <person name="Fulton B."/>
            <person name="Xu J."/>
            <person name="Minx P."/>
            <person name="Pepin K.H."/>
            <person name="Johnson M."/>
            <person name="Bhonagiri V."/>
            <person name="Nash W.E."/>
            <person name="Mardis E.R."/>
            <person name="Wilson R.K."/>
        </authorList>
    </citation>
    <scope>NUCLEOTIDE SEQUENCE [LARGE SCALE GENOMIC DNA]</scope>
    <source>
        <strain evidence="2 3">ATCC 29098</strain>
    </source>
</reference>
<dbReference type="AlphaFoldDB" id="B6WW65"/>
<dbReference type="HOGENOM" id="CLU_2117081_0_0_7"/>
<feature type="region of interest" description="Disordered" evidence="1">
    <location>
        <begin position="26"/>
        <end position="50"/>
    </location>
</feature>
<reference evidence="2 3" key="1">
    <citation type="submission" date="2008-10" db="EMBL/GenBank/DDBJ databases">
        <title>Draft genome sequence of Desulvovibrio piger (ATCC 29098).</title>
        <authorList>
            <person name="Sudarsanam P."/>
            <person name="Ley R."/>
            <person name="Guruge J."/>
            <person name="Turnbaugh P.J."/>
            <person name="Mahowald M."/>
            <person name="Liep D."/>
            <person name="Gordon J."/>
        </authorList>
    </citation>
    <scope>NUCLEOTIDE SEQUENCE [LARGE SCALE GENOMIC DNA]</scope>
    <source>
        <strain evidence="2 3">ATCC 29098</strain>
    </source>
</reference>
<evidence type="ECO:0000313" key="3">
    <source>
        <dbReference type="Proteomes" id="UP000003676"/>
    </source>
</evidence>
<accession>B6WW65</accession>
<gene>
    <name evidence="2" type="ORF">DESPIG_02333</name>
</gene>
<dbReference type="Proteomes" id="UP000003676">
    <property type="component" value="Unassembled WGS sequence"/>
</dbReference>
<sequence length="114" mass="12853">MSLSLPWPAFVGTARAARTFPDERARLDRKGNLRTGPLQAARDGDAQRARPCGRRQAAAQEGTVFAGQVGRGSRTTWRPIRAANWRQVRIINRTGWKNIDRKAKKCTFLAYYIP</sequence>
<proteinExistence type="predicted"/>
<dbReference type="EMBL" id="ABXU01000069">
    <property type="protein sequence ID" value="EEB32723.1"/>
    <property type="molecule type" value="Genomic_DNA"/>
</dbReference>
<name>B6WW65_9BACT</name>
<evidence type="ECO:0000313" key="2">
    <source>
        <dbReference type="EMBL" id="EEB32723.1"/>
    </source>
</evidence>
<organism evidence="2 3">
    <name type="scientific">Desulfovibrio piger ATCC 29098</name>
    <dbReference type="NCBI Taxonomy" id="411464"/>
    <lineage>
        <taxon>Bacteria</taxon>
        <taxon>Pseudomonadati</taxon>
        <taxon>Thermodesulfobacteriota</taxon>
        <taxon>Desulfovibrionia</taxon>
        <taxon>Desulfovibrionales</taxon>
        <taxon>Desulfovibrionaceae</taxon>
        <taxon>Desulfovibrio</taxon>
    </lineage>
</organism>
<evidence type="ECO:0000256" key="1">
    <source>
        <dbReference type="SAM" id="MobiDB-lite"/>
    </source>
</evidence>